<feature type="transmembrane region" description="Helical" evidence="8">
    <location>
        <begin position="34"/>
        <end position="61"/>
    </location>
</feature>
<feature type="transmembrane region" description="Helical" evidence="8">
    <location>
        <begin position="282"/>
        <end position="300"/>
    </location>
</feature>
<evidence type="ECO:0000256" key="2">
    <source>
        <dbReference type="ARBA" id="ARBA00022692"/>
    </source>
</evidence>
<evidence type="ECO:0000256" key="8">
    <source>
        <dbReference type="SAM" id="Phobius"/>
    </source>
</evidence>
<evidence type="ECO:0000259" key="9">
    <source>
        <dbReference type="PROSITE" id="PS50262"/>
    </source>
</evidence>
<evidence type="ECO:0000256" key="5">
    <source>
        <dbReference type="ARBA" id="ARBA00023136"/>
    </source>
</evidence>
<dbReference type="SUPFAM" id="SSF81321">
    <property type="entry name" value="Family A G protein-coupled receptor-like"/>
    <property type="match status" value="1"/>
</dbReference>
<keyword evidence="3 8" id="KW-1133">Transmembrane helix</keyword>
<evidence type="ECO:0000313" key="10">
    <source>
        <dbReference type="EMBL" id="KAA0718599.1"/>
    </source>
</evidence>
<dbReference type="OrthoDB" id="10015690at2759"/>
<comment type="subcellular location">
    <subcellularLocation>
        <location evidence="1">Membrane</location>
        <topology evidence="1">Multi-pass membrane protein</topology>
    </subcellularLocation>
</comment>
<dbReference type="GO" id="GO:0009897">
    <property type="term" value="C:external side of plasma membrane"/>
    <property type="evidence" value="ECO:0007669"/>
    <property type="project" value="TreeGrafter"/>
</dbReference>
<dbReference type="AlphaFoldDB" id="A0A5A9PC31"/>
<dbReference type="GO" id="GO:0016493">
    <property type="term" value="F:C-C chemokine receptor activity"/>
    <property type="evidence" value="ECO:0007669"/>
    <property type="project" value="TreeGrafter"/>
</dbReference>
<dbReference type="InterPro" id="IPR017452">
    <property type="entry name" value="GPCR_Rhodpsn_7TM"/>
</dbReference>
<gene>
    <name evidence="10" type="ORF">E1301_Tti013179</name>
</gene>
<feature type="transmembrane region" description="Helical" evidence="8">
    <location>
        <begin position="199"/>
        <end position="219"/>
    </location>
</feature>
<dbReference type="Pfam" id="PF00001">
    <property type="entry name" value="7tm_1"/>
    <property type="match status" value="1"/>
</dbReference>
<keyword evidence="11" id="KW-1185">Reference proteome</keyword>
<feature type="domain" description="G-protein coupled receptors family 1 profile" evidence="9">
    <location>
        <begin position="53"/>
        <end position="301"/>
    </location>
</feature>
<evidence type="ECO:0000256" key="7">
    <source>
        <dbReference type="ARBA" id="ARBA00023224"/>
    </source>
</evidence>
<dbReference type="Gene3D" id="1.20.1070.10">
    <property type="entry name" value="Rhodopsin 7-helix transmembrane proteins"/>
    <property type="match status" value="1"/>
</dbReference>
<evidence type="ECO:0000313" key="11">
    <source>
        <dbReference type="Proteomes" id="UP000324632"/>
    </source>
</evidence>
<organism evidence="10 11">
    <name type="scientific">Triplophysa tibetana</name>
    <dbReference type="NCBI Taxonomy" id="1572043"/>
    <lineage>
        <taxon>Eukaryota</taxon>
        <taxon>Metazoa</taxon>
        <taxon>Chordata</taxon>
        <taxon>Craniata</taxon>
        <taxon>Vertebrata</taxon>
        <taxon>Euteleostomi</taxon>
        <taxon>Actinopterygii</taxon>
        <taxon>Neopterygii</taxon>
        <taxon>Teleostei</taxon>
        <taxon>Ostariophysi</taxon>
        <taxon>Cypriniformes</taxon>
        <taxon>Nemacheilidae</taxon>
        <taxon>Triplophysa</taxon>
    </lineage>
</organism>
<dbReference type="PROSITE" id="PS50262">
    <property type="entry name" value="G_PROTEIN_RECEP_F1_2"/>
    <property type="match status" value="1"/>
</dbReference>
<keyword evidence="5 8" id="KW-0472">Membrane</keyword>
<dbReference type="EMBL" id="SOYY01000007">
    <property type="protein sequence ID" value="KAA0718599.1"/>
    <property type="molecule type" value="Genomic_DNA"/>
</dbReference>
<sequence length="336" mass="38825">MHQEIVQEDLNFSYYNMDYVYDGRLITLEDHLSYGPVICAVCYIIIICISLPGNCFLLWVLKNEGLKSAADWFLLYLTASDLIFTLMLIPWSIDNICGWVFGELGCKLFNWGIFLGLYSYMTFLTVTTVHRYVVIVHPVFATSAANRFRLYTHVSSSIAWLISIGFSLPEAFYSATVHNPDMVLCVLKYDSQFTETLGYFLQIILFFMLPFMVIAFCYARMGFIIHKSHMASRDRHNAECIIFCVVVGFFICWTPYNIFLFLVVLKSLDVPALTAWEISEMVYVICHILAFSHCCVNPLIQILGGKKFRRYLSWSSRRYTRHTFSTQSSFSGQTHL</sequence>
<reference evidence="10 11" key="1">
    <citation type="journal article" date="2019" name="Mol. Ecol. Resour.">
        <title>Chromosome-level genome assembly of Triplophysa tibetana, a fish adapted to the harsh high-altitude environment of the Tibetan Plateau.</title>
        <authorList>
            <person name="Yang X."/>
            <person name="Liu H."/>
            <person name="Ma Z."/>
            <person name="Zou Y."/>
            <person name="Zou M."/>
            <person name="Mao Y."/>
            <person name="Li X."/>
            <person name="Wang H."/>
            <person name="Chen T."/>
            <person name="Wang W."/>
            <person name="Yang R."/>
        </authorList>
    </citation>
    <scope>NUCLEOTIDE SEQUENCE [LARGE SCALE GENOMIC DNA]</scope>
    <source>
        <strain evidence="10">TTIB1903HZAU</strain>
        <tissue evidence="10">Muscle</tissue>
    </source>
</reference>
<dbReference type="PANTHER" id="PTHR10489:SF627">
    <property type="entry name" value="C-C CHEMOKINE RECEPTOR TYPE 8"/>
    <property type="match status" value="1"/>
</dbReference>
<feature type="transmembrane region" description="Helical" evidence="8">
    <location>
        <begin position="108"/>
        <end position="129"/>
    </location>
</feature>
<evidence type="ECO:0000256" key="6">
    <source>
        <dbReference type="ARBA" id="ARBA00023170"/>
    </source>
</evidence>
<dbReference type="GO" id="GO:0019722">
    <property type="term" value="P:calcium-mediated signaling"/>
    <property type="evidence" value="ECO:0007669"/>
    <property type="project" value="TreeGrafter"/>
</dbReference>
<dbReference type="InterPro" id="IPR050119">
    <property type="entry name" value="CCR1-9-like"/>
</dbReference>
<comment type="caution">
    <text evidence="10">The sequence shown here is derived from an EMBL/GenBank/DDBJ whole genome shotgun (WGS) entry which is preliminary data.</text>
</comment>
<feature type="transmembrane region" description="Helical" evidence="8">
    <location>
        <begin position="73"/>
        <end position="93"/>
    </location>
</feature>
<name>A0A5A9PC31_9TELE</name>
<dbReference type="GO" id="GO:0007204">
    <property type="term" value="P:positive regulation of cytosolic calcium ion concentration"/>
    <property type="evidence" value="ECO:0007669"/>
    <property type="project" value="TreeGrafter"/>
</dbReference>
<evidence type="ECO:0000256" key="1">
    <source>
        <dbReference type="ARBA" id="ARBA00004141"/>
    </source>
</evidence>
<dbReference type="PANTHER" id="PTHR10489">
    <property type="entry name" value="CELL ADHESION MOLECULE"/>
    <property type="match status" value="1"/>
</dbReference>
<feature type="transmembrane region" description="Helical" evidence="8">
    <location>
        <begin position="240"/>
        <end position="262"/>
    </location>
</feature>
<dbReference type="GO" id="GO:0006955">
    <property type="term" value="P:immune response"/>
    <property type="evidence" value="ECO:0007669"/>
    <property type="project" value="TreeGrafter"/>
</dbReference>
<evidence type="ECO:0000256" key="3">
    <source>
        <dbReference type="ARBA" id="ARBA00022989"/>
    </source>
</evidence>
<keyword evidence="7" id="KW-0807">Transducer</keyword>
<feature type="transmembrane region" description="Helical" evidence="8">
    <location>
        <begin position="150"/>
        <end position="168"/>
    </location>
</feature>
<evidence type="ECO:0000256" key="4">
    <source>
        <dbReference type="ARBA" id="ARBA00023040"/>
    </source>
</evidence>
<dbReference type="Proteomes" id="UP000324632">
    <property type="component" value="Chromosome 7"/>
</dbReference>
<accession>A0A5A9PC31</accession>
<keyword evidence="6 10" id="KW-0675">Receptor</keyword>
<dbReference type="InterPro" id="IPR000276">
    <property type="entry name" value="GPCR_Rhodpsn"/>
</dbReference>
<keyword evidence="4" id="KW-0297">G-protein coupled receptor</keyword>
<protein>
    <submittedName>
        <fullName evidence="10">C-C chemokine receptor type 3</fullName>
    </submittedName>
</protein>
<dbReference type="GO" id="GO:0019957">
    <property type="term" value="F:C-C chemokine binding"/>
    <property type="evidence" value="ECO:0007669"/>
    <property type="project" value="TreeGrafter"/>
</dbReference>
<dbReference type="PRINTS" id="PR00237">
    <property type="entry name" value="GPCRRHODOPSN"/>
</dbReference>
<dbReference type="GO" id="GO:0060326">
    <property type="term" value="P:cell chemotaxis"/>
    <property type="evidence" value="ECO:0007669"/>
    <property type="project" value="TreeGrafter"/>
</dbReference>
<keyword evidence="2 8" id="KW-0812">Transmembrane</keyword>
<proteinExistence type="predicted"/>